<dbReference type="SMART" id="SM00382">
    <property type="entry name" value="AAA"/>
    <property type="match status" value="1"/>
</dbReference>
<protein>
    <submittedName>
        <fullName evidence="5">ABC transporter ATP-binding protein</fullName>
    </submittedName>
</protein>
<dbReference type="InterPro" id="IPR003593">
    <property type="entry name" value="AAA+_ATPase"/>
</dbReference>
<keyword evidence="1" id="KW-0813">Transport</keyword>
<evidence type="ECO:0000256" key="3">
    <source>
        <dbReference type="ARBA" id="ARBA00022840"/>
    </source>
</evidence>
<dbReference type="InterPro" id="IPR003439">
    <property type="entry name" value="ABC_transporter-like_ATP-bd"/>
</dbReference>
<dbReference type="Proteomes" id="UP001597502">
    <property type="component" value="Unassembled WGS sequence"/>
</dbReference>
<accession>A0ABW5VAG5</accession>
<keyword evidence="6" id="KW-1185">Reference proteome</keyword>
<sequence>MCVLKLQNVSTNIGGTTLLDDISFTMDASSVTALVGHNGAGKSTLIKTIMGVLEKSEGTITVNGTYRQDESFLTYKQQLSYLPEEPLLMTELTAMQHFQLYGMSYALDEQVLQERIRRYAAGFELEDKLDDYPEQLSKGMRQKVQTICALLPDTPLLLIDEPFMGLDIYAMEYLEELIREKVSEGTGILLTTHQLERVRGIAGHYIMLQHGKIEKQGSAADFLTIKRRTDDDE</sequence>
<dbReference type="PROSITE" id="PS50893">
    <property type="entry name" value="ABC_TRANSPORTER_2"/>
    <property type="match status" value="1"/>
</dbReference>
<evidence type="ECO:0000256" key="2">
    <source>
        <dbReference type="ARBA" id="ARBA00022741"/>
    </source>
</evidence>
<dbReference type="InterPro" id="IPR027417">
    <property type="entry name" value="P-loop_NTPase"/>
</dbReference>
<evidence type="ECO:0000313" key="5">
    <source>
        <dbReference type="EMBL" id="MFD2761647.1"/>
    </source>
</evidence>
<evidence type="ECO:0000259" key="4">
    <source>
        <dbReference type="PROSITE" id="PS50893"/>
    </source>
</evidence>
<dbReference type="CDD" id="cd03230">
    <property type="entry name" value="ABC_DR_subfamily_A"/>
    <property type="match status" value="1"/>
</dbReference>
<reference evidence="6" key="1">
    <citation type="journal article" date="2019" name="Int. J. Syst. Evol. Microbiol.">
        <title>The Global Catalogue of Microorganisms (GCM) 10K type strain sequencing project: providing services to taxonomists for standard genome sequencing and annotation.</title>
        <authorList>
            <consortium name="The Broad Institute Genomics Platform"/>
            <consortium name="The Broad Institute Genome Sequencing Center for Infectious Disease"/>
            <person name="Wu L."/>
            <person name="Ma J."/>
        </authorList>
    </citation>
    <scope>NUCLEOTIDE SEQUENCE [LARGE SCALE GENOMIC DNA]</scope>
    <source>
        <strain evidence="6">TISTR 1535</strain>
    </source>
</reference>
<evidence type="ECO:0000313" key="6">
    <source>
        <dbReference type="Proteomes" id="UP001597502"/>
    </source>
</evidence>
<dbReference type="PANTHER" id="PTHR42939:SF5">
    <property type="entry name" value="ABC-TYPE TRANSPORTER ATP-BINDING PROTEIN ECSA"/>
    <property type="match status" value="1"/>
</dbReference>
<dbReference type="SUPFAM" id="SSF52540">
    <property type="entry name" value="P-loop containing nucleoside triphosphate hydrolases"/>
    <property type="match status" value="1"/>
</dbReference>
<name>A0ABW5VAG5_9BACI</name>
<dbReference type="RefSeq" id="WP_382394350.1">
    <property type="nucleotide sequence ID" value="NZ_JBHUNA010000024.1"/>
</dbReference>
<feature type="domain" description="ABC transporter" evidence="4">
    <location>
        <begin position="4"/>
        <end position="233"/>
    </location>
</feature>
<dbReference type="PANTHER" id="PTHR42939">
    <property type="entry name" value="ABC TRANSPORTER ATP-BINDING PROTEIN ALBC-RELATED"/>
    <property type="match status" value="1"/>
</dbReference>
<dbReference type="GO" id="GO:0005524">
    <property type="term" value="F:ATP binding"/>
    <property type="evidence" value="ECO:0007669"/>
    <property type="project" value="UniProtKB-KW"/>
</dbReference>
<dbReference type="Gene3D" id="3.40.50.300">
    <property type="entry name" value="P-loop containing nucleotide triphosphate hydrolases"/>
    <property type="match status" value="1"/>
</dbReference>
<evidence type="ECO:0000256" key="1">
    <source>
        <dbReference type="ARBA" id="ARBA00022448"/>
    </source>
</evidence>
<gene>
    <name evidence="5" type="ORF">ACFSUO_11855</name>
</gene>
<keyword evidence="2" id="KW-0547">Nucleotide-binding</keyword>
<dbReference type="Pfam" id="PF00005">
    <property type="entry name" value="ABC_tran"/>
    <property type="match status" value="1"/>
</dbReference>
<organism evidence="5 6">
    <name type="scientific">Lentibacillus juripiscarius</name>
    <dbReference type="NCBI Taxonomy" id="257446"/>
    <lineage>
        <taxon>Bacteria</taxon>
        <taxon>Bacillati</taxon>
        <taxon>Bacillota</taxon>
        <taxon>Bacilli</taxon>
        <taxon>Bacillales</taxon>
        <taxon>Bacillaceae</taxon>
        <taxon>Lentibacillus</taxon>
    </lineage>
</organism>
<keyword evidence="3 5" id="KW-0067">ATP-binding</keyword>
<proteinExistence type="predicted"/>
<comment type="caution">
    <text evidence="5">The sequence shown here is derived from an EMBL/GenBank/DDBJ whole genome shotgun (WGS) entry which is preliminary data.</text>
</comment>
<dbReference type="InterPro" id="IPR051782">
    <property type="entry name" value="ABC_Transporter_VariousFunc"/>
</dbReference>
<dbReference type="EMBL" id="JBHUNA010000024">
    <property type="protein sequence ID" value="MFD2761647.1"/>
    <property type="molecule type" value="Genomic_DNA"/>
</dbReference>